<dbReference type="EMBL" id="WBJY01000001">
    <property type="protein sequence ID" value="KAB1649361.1"/>
    <property type="molecule type" value="Genomic_DNA"/>
</dbReference>
<sequence length="333" mass="35648">MPTHAETSRDTATDRPNAWPGDAVTVERWLRGRLRREPGVSAALDDVHIDVELDGDDLARCHVDASGVEIPLAALIASGAGDADAAGDAGAAGDGTRGETGGEIGDRHEPPVLEARRGVARDVRVAADPLRVAGRPVWFDARVSALPVVWRLHDAPVDPEHPESDRGIDVVDDGAGATVTAEVSVQRSDLEPLVRSIIEATLAEGDGSIRLARFSLELRGSDQRDLEAVVHLGVRWGLVRGRLPLLGVTARATARFGVDPDGTLHVREVQVRSRNPLVAIPLAMPPVRRRLNEVAPRTIVLGDALGPDEGTGYRLHDVRLELGPRIRVSARLE</sequence>
<dbReference type="RefSeq" id="WP_158027951.1">
    <property type="nucleotide sequence ID" value="NZ_BMHG01000001.1"/>
</dbReference>
<dbReference type="OrthoDB" id="5056090at2"/>
<reference evidence="2 3" key="1">
    <citation type="submission" date="2019-09" db="EMBL/GenBank/DDBJ databases">
        <title>Phylogeny of genus Pseudoclavibacter and closely related genus.</title>
        <authorList>
            <person name="Li Y."/>
        </authorList>
    </citation>
    <scope>NUCLEOTIDE SEQUENCE [LARGE SCALE GENOMIC DNA]</scope>
    <source>
        <strain evidence="2 3">EGI 60007</strain>
    </source>
</reference>
<accession>A0A6H9WNS1</accession>
<keyword evidence="3" id="KW-1185">Reference proteome</keyword>
<evidence type="ECO:0000256" key="1">
    <source>
        <dbReference type="SAM" id="MobiDB-lite"/>
    </source>
</evidence>
<feature type="region of interest" description="Disordered" evidence="1">
    <location>
        <begin position="1"/>
        <end position="20"/>
    </location>
</feature>
<dbReference type="Proteomes" id="UP000431744">
    <property type="component" value="Unassembled WGS sequence"/>
</dbReference>
<evidence type="ECO:0000313" key="3">
    <source>
        <dbReference type="Proteomes" id="UP000431744"/>
    </source>
</evidence>
<name>A0A6H9WNS1_9MICO</name>
<evidence type="ECO:0000313" key="2">
    <source>
        <dbReference type="EMBL" id="KAB1649361.1"/>
    </source>
</evidence>
<organism evidence="2 3">
    <name type="scientific">Pseudoclavibacter endophyticus</name>
    <dbReference type="NCBI Taxonomy" id="1778590"/>
    <lineage>
        <taxon>Bacteria</taxon>
        <taxon>Bacillati</taxon>
        <taxon>Actinomycetota</taxon>
        <taxon>Actinomycetes</taxon>
        <taxon>Micrococcales</taxon>
        <taxon>Microbacteriaceae</taxon>
        <taxon>Pseudoclavibacter</taxon>
    </lineage>
</organism>
<proteinExistence type="predicted"/>
<feature type="compositionally biased region" description="Gly residues" evidence="1">
    <location>
        <begin position="90"/>
        <end position="103"/>
    </location>
</feature>
<dbReference type="AlphaFoldDB" id="A0A6H9WNS1"/>
<feature type="region of interest" description="Disordered" evidence="1">
    <location>
        <begin position="83"/>
        <end position="111"/>
    </location>
</feature>
<comment type="caution">
    <text evidence="2">The sequence shown here is derived from an EMBL/GenBank/DDBJ whole genome shotgun (WGS) entry which is preliminary data.</text>
</comment>
<protein>
    <submittedName>
        <fullName evidence="2">Uncharacterized protein</fullName>
    </submittedName>
</protein>
<feature type="compositionally biased region" description="Basic and acidic residues" evidence="1">
    <location>
        <begin position="1"/>
        <end position="13"/>
    </location>
</feature>
<gene>
    <name evidence="2" type="ORF">F8O04_03585</name>
</gene>